<dbReference type="Pfam" id="PF01381">
    <property type="entry name" value="HTH_3"/>
    <property type="match status" value="1"/>
</dbReference>
<feature type="region of interest" description="Disordered" evidence="1">
    <location>
        <begin position="76"/>
        <end position="95"/>
    </location>
</feature>
<reference evidence="3 4" key="1">
    <citation type="journal article" date="2010" name="Int. J. Syst. Evol. Microbiol.">
        <title>Bacillus horneckiae sp. nov., isolated from a spacecraft-assembly clean room.</title>
        <authorList>
            <person name="Vaishampayan P."/>
            <person name="Probst A."/>
            <person name="Krishnamurthi S."/>
            <person name="Ghosh S."/>
            <person name="Osman S."/>
            <person name="McDowall A."/>
            <person name="Ruckmani A."/>
            <person name="Mayilraj S."/>
            <person name="Venkateswaran K."/>
        </authorList>
    </citation>
    <scope>NUCLEOTIDE SEQUENCE [LARGE SCALE GENOMIC DNA]</scope>
    <source>
        <strain evidence="4">1PO1SC</strain>
    </source>
</reference>
<dbReference type="AlphaFoldDB" id="A0A2N0ZB14"/>
<evidence type="ECO:0000313" key="3">
    <source>
        <dbReference type="EMBL" id="PKG26702.1"/>
    </source>
</evidence>
<keyword evidence="4" id="KW-1185">Reference proteome</keyword>
<gene>
    <name evidence="3" type="ORF">CWS20_22895</name>
</gene>
<name>A0A2N0ZB14_9BACI</name>
<proteinExistence type="predicted"/>
<dbReference type="CDD" id="cd00093">
    <property type="entry name" value="HTH_XRE"/>
    <property type="match status" value="1"/>
</dbReference>
<dbReference type="EMBL" id="PISD01000061">
    <property type="protein sequence ID" value="PKG26702.1"/>
    <property type="molecule type" value="Genomic_DNA"/>
</dbReference>
<protein>
    <submittedName>
        <fullName evidence="3">XRE family transcriptional regulator</fullName>
    </submittedName>
</protein>
<dbReference type="InterPro" id="IPR001387">
    <property type="entry name" value="Cro/C1-type_HTH"/>
</dbReference>
<evidence type="ECO:0000259" key="2">
    <source>
        <dbReference type="PROSITE" id="PS50943"/>
    </source>
</evidence>
<feature type="domain" description="HTH cro/C1-type" evidence="2">
    <location>
        <begin position="9"/>
        <end position="64"/>
    </location>
</feature>
<dbReference type="InterPro" id="IPR010982">
    <property type="entry name" value="Lambda_DNA-bd_dom_sf"/>
</dbReference>
<dbReference type="RefSeq" id="WP_066194724.1">
    <property type="nucleotide sequence ID" value="NZ_JARSFA010000044.1"/>
</dbReference>
<comment type="caution">
    <text evidence="3">The sequence shown here is derived from an EMBL/GenBank/DDBJ whole genome shotgun (WGS) entry which is preliminary data.</text>
</comment>
<organism evidence="3 4">
    <name type="scientific">Cytobacillus horneckiae</name>
    <dbReference type="NCBI Taxonomy" id="549687"/>
    <lineage>
        <taxon>Bacteria</taxon>
        <taxon>Bacillati</taxon>
        <taxon>Bacillota</taxon>
        <taxon>Bacilli</taxon>
        <taxon>Bacillales</taxon>
        <taxon>Bacillaceae</taxon>
        <taxon>Cytobacillus</taxon>
    </lineage>
</organism>
<dbReference type="Gene3D" id="1.10.260.40">
    <property type="entry name" value="lambda repressor-like DNA-binding domains"/>
    <property type="match status" value="1"/>
</dbReference>
<dbReference type="PROSITE" id="PS50943">
    <property type="entry name" value="HTH_CROC1"/>
    <property type="match status" value="1"/>
</dbReference>
<dbReference type="SMART" id="SM00530">
    <property type="entry name" value="HTH_XRE"/>
    <property type="match status" value="1"/>
</dbReference>
<accession>A0A2N0ZB14</accession>
<dbReference type="Proteomes" id="UP000233343">
    <property type="component" value="Unassembled WGS sequence"/>
</dbReference>
<sequence length="95" mass="10856">MAEATIKRINDLCKQKNINIYNLALMSDVSQSTLNEIMHGRSKHPRIITLKKVANGLGMTLSEFFDDEIFDQISNLEDKATNKNKKETNKDKETN</sequence>
<evidence type="ECO:0000313" key="4">
    <source>
        <dbReference type="Proteomes" id="UP000233343"/>
    </source>
</evidence>
<dbReference type="GO" id="GO:0003677">
    <property type="term" value="F:DNA binding"/>
    <property type="evidence" value="ECO:0007669"/>
    <property type="project" value="InterPro"/>
</dbReference>
<dbReference type="SUPFAM" id="SSF47413">
    <property type="entry name" value="lambda repressor-like DNA-binding domains"/>
    <property type="match status" value="1"/>
</dbReference>
<evidence type="ECO:0000256" key="1">
    <source>
        <dbReference type="SAM" id="MobiDB-lite"/>
    </source>
</evidence>